<dbReference type="Gene3D" id="3.30.1540.10">
    <property type="entry name" value="formyl-coa transferase, domain 3"/>
    <property type="match status" value="1"/>
</dbReference>
<dbReference type="AlphaFoldDB" id="A0A4Q7N7L2"/>
<organism evidence="3 4">
    <name type="scientific">Pigmentiphaga kullae</name>
    <dbReference type="NCBI Taxonomy" id="151784"/>
    <lineage>
        <taxon>Bacteria</taxon>
        <taxon>Pseudomonadati</taxon>
        <taxon>Pseudomonadota</taxon>
        <taxon>Betaproteobacteria</taxon>
        <taxon>Burkholderiales</taxon>
        <taxon>Alcaligenaceae</taxon>
        <taxon>Pigmentiphaga</taxon>
    </lineage>
</organism>
<dbReference type="InterPro" id="IPR003673">
    <property type="entry name" value="CoA-Trfase_fam_III"/>
</dbReference>
<dbReference type="GO" id="GO:0008410">
    <property type="term" value="F:CoA-transferase activity"/>
    <property type="evidence" value="ECO:0007669"/>
    <property type="project" value="TreeGrafter"/>
</dbReference>
<evidence type="ECO:0000256" key="1">
    <source>
        <dbReference type="ARBA" id="ARBA00022679"/>
    </source>
</evidence>
<dbReference type="OrthoDB" id="5294844at2"/>
<evidence type="ECO:0000256" key="2">
    <source>
        <dbReference type="SAM" id="MobiDB-lite"/>
    </source>
</evidence>
<feature type="region of interest" description="Disordered" evidence="2">
    <location>
        <begin position="348"/>
        <end position="387"/>
    </location>
</feature>
<keyword evidence="1 3" id="KW-0808">Transferase</keyword>
<dbReference type="PANTHER" id="PTHR48207">
    <property type="entry name" value="SUCCINATE--HYDROXYMETHYLGLUTARATE COA-TRANSFERASE"/>
    <property type="match status" value="1"/>
</dbReference>
<dbReference type="InterPro" id="IPR044855">
    <property type="entry name" value="CoA-Trfase_III_dom3_sf"/>
</dbReference>
<sequence length="407" mass="43728">MSDHPASGARRALSGIRVLDLTSAVVGPYAAKIMADHGADVIKVEAADGDVIRWIAGPSPTPGMSGKFMHLNRGKRSIVLDLKQPRGREAVMRLVARADVLLINMRPQAVERLGLDYDSVARANPRLVYCAMVGFGPGPYRDTPAYDSIIQGGAGVAALSEMATGQPRYVPYVVADRTVGLMALNAVMMALFQRERTGAGQCVEVPMFENMAALMLSEHLYGATFEPPLSPPGDLRLIDPQASPVKTADGYVCLTTNTDAQAFALMRVMGHPEMQTDPRFSTKQARAAHSREYFGIRAEAIARRTTAEWLALLKEADIPAMPYNTLDSLRTDPQIVASGLLREVEHPTEGKMWDLADPTRMSGRDDAPPRPAPKLGEHGAEILAEAGYSPEEIEALAGSGALGPSSA</sequence>
<evidence type="ECO:0000313" key="3">
    <source>
        <dbReference type="EMBL" id="RZS78036.1"/>
    </source>
</evidence>
<dbReference type="InterPro" id="IPR023606">
    <property type="entry name" value="CoA-Trfase_III_dom_1_sf"/>
</dbReference>
<keyword evidence="4" id="KW-1185">Reference proteome</keyword>
<comment type="caution">
    <text evidence="3">The sequence shown here is derived from an EMBL/GenBank/DDBJ whole genome shotgun (WGS) entry which is preliminary data.</text>
</comment>
<gene>
    <name evidence="3" type="ORF">EV675_4676</name>
</gene>
<dbReference type="InterPro" id="IPR050483">
    <property type="entry name" value="CoA-transferase_III_domain"/>
</dbReference>
<evidence type="ECO:0000313" key="4">
    <source>
        <dbReference type="Proteomes" id="UP000292445"/>
    </source>
</evidence>
<dbReference type="PANTHER" id="PTHR48207:SF4">
    <property type="entry name" value="BLL6097 PROTEIN"/>
    <property type="match status" value="1"/>
</dbReference>
<dbReference type="RefSeq" id="WP_130360488.1">
    <property type="nucleotide sequence ID" value="NZ_SGXC01000003.1"/>
</dbReference>
<dbReference type="Pfam" id="PF02515">
    <property type="entry name" value="CoA_transf_3"/>
    <property type="match status" value="1"/>
</dbReference>
<reference evidence="3 4" key="1">
    <citation type="submission" date="2019-02" db="EMBL/GenBank/DDBJ databases">
        <title>Genomic Encyclopedia of Type Strains, Phase IV (KMG-IV): sequencing the most valuable type-strain genomes for metagenomic binning, comparative biology and taxonomic classification.</title>
        <authorList>
            <person name="Goeker M."/>
        </authorList>
    </citation>
    <scope>NUCLEOTIDE SEQUENCE [LARGE SCALE GENOMIC DNA]</scope>
    <source>
        <strain evidence="3 4">K24</strain>
    </source>
</reference>
<accession>A0A4Q7N7L2</accession>
<dbReference type="Proteomes" id="UP000292445">
    <property type="component" value="Unassembled WGS sequence"/>
</dbReference>
<dbReference type="Gene3D" id="3.40.50.10540">
    <property type="entry name" value="Crotonobetainyl-coa:carnitine coa-transferase, domain 1"/>
    <property type="match status" value="1"/>
</dbReference>
<dbReference type="SUPFAM" id="SSF89796">
    <property type="entry name" value="CoA-transferase family III (CaiB/BaiF)"/>
    <property type="match status" value="1"/>
</dbReference>
<proteinExistence type="predicted"/>
<dbReference type="EMBL" id="SGXC01000003">
    <property type="protein sequence ID" value="RZS78036.1"/>
    <property type="molecule type" value="Genomic_DNA"/>
</dbReference>
<name>A0A4Q7N7L2_9BURK</name>
<protein>
    <submittedName>
        <fullName evidence="3">Crotonobetainyl-CoA:carnitine CoA-transferase CaiB-like acyl-CoA transferase</fullName>
    </submittedName>
</protein>